<name>A0A8S9HSU9_BRACR</name>
<evidence type="ECO:0000256" key="4">
    <source>
        <dbReference type="ARBA" id="ARBA00022512"/>
    </source>
</evidence>
<dbReference type="AlphaFoldDB" id="A0A8S9HSU9"/>
<comment type="function">
    <text evidence="1 6">Hydrolyzes acetyl esters in homogalacturonan regions of pectin. In type I primary cell wall, galacturonic acid residues of pectin can be acetylated at the O-2 and O-3 positions. Decreasing the degree of acetylation of pectin gels in vitro alters their physical properties.</text>
</comment>
<dbReference type="EMBL" id="QGKY02001250">
    <property type="protein sequence ID" value="KAF2560380.1"/>
    <property type="molecule type" value="Genomic_DNA"/>
</dbReference>
<keyword evidence="6" id="KW-0378">Hydrolase</keyword>
<evidence type="ECO:0000313" key="7">
    <source>
        <dbReference type="EMBL" id="KAF2560380.1"/>
    </source>
</evidence>
<evidence type="ECO:0000256" key="3">
    <source>
        <dbReference type="ARBA" id="ARBA00005784"/>
    </source>
</evidence>
<sequence>MFILNSAYDVFQFHHGLVPPSADLTGRWKRCKLNVTACNPHQLDVLQGFRTDMLGALMIFFRNSTRGGMFINSCFDHCQSALQETWLSPTSPRIHNKTIARTVGDWYFGRRNGAKEIGCPYPCDKTCHNLIPASATSDSLLAMAISLSDPDPTENADAAQLDAAKRISLKVKALVTDTDLNQKVKDGFCDVYVITSNFISQGRIQCVWFFMCMGSSSDLYFRKCRLQETADIVVEYMGGPVDNADEALRRWMHRRYELRNNFTAVLNDFKFVYSI</sequence>
<comment type="caution">
    <text evidence="7">The sequence shown here is derived from an EMBL/GenBank/DDBJ whole genome shotgun (WGS) entry which is preliminary data.</text>
</comment>
<dbReference type="EC" id="3.1.1.-" evidence="6"/>
<dbReference type="Pfam" id="PF03283">
    <property type="entry name" value="PAE"/>
    <property type="match status" value="1"/>
</dbReference>
<dbReference type="PANTHER" id="PTHR21562:SF69">
    <property type="entry name" value="PECTIN ACETYLESTERASE 9"/>
    <property type="match status" value="1"/>
</dbReference>
<evidence type="ECO:0000256" key="1">
    <source>
        <dbReference type="ARBA" id="ARBA00003534"/>
    </source>
</evidence>
<evidence type="ECO:0000256" key="2">
    <source>
        <dbReference type="ARBA" id="ARBA00004191"/>
    </source>
</evidence>
<gene>
    <name evidence="7" type="ORF">F2Q70_00018788</name>
</gene>
<accession>A0A8S9HSU9</accession>
<keyword evidence="5 6" id="KW-0961">Cell wall biogenesis/degradation</keyword>
<evidence type="ECO:0000256" key="6">
    <source>
        <dbReference type="RuleBase" id="RU363114"/>
    </source>
</evidence>
<proteinExistence type="inferred from homology"/>
<dbReference type="GO" id="GO:0071555">
    <property type="term" value="P:cell wall organization"/>
    <property type="evidence" value="ECO:0007669"/>
    <property type="project" value="UniProtKB-KW"/>
</dbReference>
<dbReference type="InterPro" id="IPR004963">
    <property type="entry name" value="PAE/NOTUM"/>
</dbReference>
<organism evidence="7">
    <name type="scientific">Brassica cretica</name>
    <name type="common">Mustard</name>
    <dbReference type="NCBI Taxonomy" id="69181"/>
    <lineage>
        <taxon>Eukaryota</taxon>
        <taxon>Viridiplantae</taxon>
        <taxon>Streptophyta</taxon>
        <taxon>Embryophyta</taxon>
        <taxon>Tracheophyta</taxon>
        <taxon>Spermatophyta</taxon>
        <taxon>Magnoliopsida</taxon>
        <taxon>eudicotyledons</taxon>
        <taxon>Gunneridae</taxon>
        <taxon>Pentapetalae</taxon>
        <taxon>rosids</taxon>
        <taxon>malvids</taxon>
        <taxon>Brassicales</taxon>
        <taxon>Brassicaceae</taxon>
        <taxon>Brassiceae</taxon>
        <taxon>Brassica</taxon>
    </lineage>
</organism>
<keyword evidence="4 6" id="KW-0134">Cell wall</keyword>
<protein>
    <recommendedName>
        <fullName evidence="6">Pectin acetylesterase</fullName>
        <ecNumber evidence="6">3.1.1.-</ecNumber>
    </recommendedName>
</protein>
<evidence type="ECO:0000256" key="5">
    <source>
        <dbReference type="ARBA" id="ARBA00023316"/>
    </source>
</evidence>
<dbReference type="PANTHER" id="PTHR21562">
    <property type="entry name" value="NOTUM-RELATED"/>
    <property type="match status" value="1"/>
</dbReference>
<comment type="subcellular location">
    <subcellularLocation>
        <location evidence="2 6">Secreted</location>
        <location evidence="2 6">Cell wall</location>
    </subcellularLocation>
</comment>
<keyword evidence="6" id="KW-0964">Secreted</keyword>
<dbReference type="GO" id="GO:0016787">
    <property type="term" value="F:hydrolase activity"/>
    <property type="evidence" value="ECO:0007669"/>
    <property type="project" value="UniProtKB-KW"/>
</dbReference>
<reference evidence="7" key="1">
    <citation type="submission" date="2019-12" db="EMBL/GenBank/DDBJ databases">
        <title>Genome sequencing and annotation of Brassica cretica.</title>
        <authorList>
            <person name="Studholme D.J."/>
            <person name="Sarris P.F."/>
        </authorList>
    </citation>
    <scope>NUCLEOTIDE SEQUENCE</scope>
    <source>
        <strain evidence="7">PFS-102/07</strain>
        <tissue evidence="7">Leaf</tissue>
    </source>
</reference>
<comment type="similarity">
    <text evidence="3 6">Belongs to the pectinacetylesterase family.</text>
</comment>